<accession>A0A6V7F692</accession>
<dbReference type="EMBL" id="LR828257">
    <property type="protein sequence ID" value="CAD0359024.1"/>
    <property type="molecule type" value="Genomic_DNA"/>
</dbReference>
<name>A0A6V7F692_9XANT</name>
<proteinExistence type="predicted"/>
<organism evidence="1 2">
    <name type="scientific">Xanthomonas hortorum pv. vitians</name>
    <dbReference type="NCBI Taxonomy" id="83224"/>
    <lineage>
        <taxon>Bacteria</taxon>
        <taxon>Pseudomonadati</taxon>
        <taxon>Pseudomonadota</taxon>
        <taxon>Gammaproteobacteria</taxon>
        <taxon>Lysobacterales</taxon>
        <taxon>Lysobacteraceae</taxon>
        <taxon>Xanthomonas</taxon>
    </lineage>
</organism>
<sequence length="75" mass="8163">MMNSSIEDEPYGQLALIHLGKLLQLQVLKSAAGYYLGTVDVDGDPVSRESVEYFPTSDAAAAALISGQWRQLSYL</sequence>
<reference evidence="1 2" key="1">
    <citation type="submission" date="2020-07" db="EMBL/GenBank/DDBJ databases">
        <authorList>
            <person name="Pothier F. J."/>
        </authorList>
    </citation>
    <scope>NUCLEOTIDE SEQUENCE [LARGE SCALE GENOMIC DNA]</scope>
    <source>
        <strain evidence="1 2">CFBP 498</strain>
    </source>
</reference>
<gene>
    <name evidence="1" type="ORF">CFBP498_43140</name>
</gene>
<protein>
    <submittedName>
        <fullName evidence="1">Uncharacterized protein</fullName>
    </submittedName>
</protein>
<dbReference type="EMBL" id="LR828257">
    <property type="protein sequence ID" value="CAD0359031.1"/>
    <property type="molecule type" value="Genomic_DNA"/>
</dbReference>
<dbReference type="AlphaFoldDB" id="A0A6V7F692"/>
<evidence type="ECO:0000313" key="2">
    <source>
        <dbReference type="Proteomes" id="UP000515406"/>
    </source>
</evidence>
<dbReference type="Proteomes" id="UP000515406">
    <property type="component" value="Chromosome"/>
</dbReference>
<keyword evidence="2" id="KW-1185">Reference proteome</keyword>
<evidence type="ECO:0000313" key="1">
    <source>
        <dbReference type="EMBL" id="CAD0359024.1"/>
    </source>
</evidence>